<keyword evidence="2" id="KW-0238">DNA-binding</keyword>
<accession>A0A6G7VCQ4</accession>
<dbReference type="InterPro" id="IPR050397">
    <property type="entry name" value="Env_Response_Regulators"/>
</dbReference>
<dbReference type="SUPFAM" id="SSF51206">
    <property type="entry name" value="cAMP-binding domain-like"/>
    <property type="match status" value="1"/>
</dbReference>
<evidence type="ECO:0000256" key="1">
    <source>
        <dbReference type="ARBA" id="ARBA00023015"/>
    </source>
</evidence>
<dbReference type="SUPFAM" id="SSF46785">
    <property type="entry name" value="Winged helix' DNA-binding domain"/>
    <property type="match status" value="1"/>
</dbReference>
<dbReference type="InterPro" id="IPR036388">
    <property type="entry name" value="WH-like_DNA-bd_sf"/>
</dbReference>
<dbReference type="PROSITE" id="PS50042">
    <property type="entry name" value="CNMP_BINDING_3"/>
    <property type="match status" value="1"/>
</dbReference>
<dbReference type="Gene3D" id="1.10.10.10">
    <property type="entry name" value="Winged helix-like DNA-binding domain superfamily/Winged helix DNA-binding domain"/>
    <property type="match status" value="1"/>
</dbReference>
<keyword evidence="7" id="KW-1185">Reference proteome</keyword>
<keyword evidence="3" id="KW-0804">Transcription</keyword>
<dbReference type="GO" id="GO:0003677">
    <property type="term" value="F:DNA binding"/>
    <property type="evidence" value="ECO:0007669"/>
    <property type="project" value="UniProtKB-KW"/>
</dbReference>
<evidence type="ECO:0000256" key="2">
    <source>
        <dbReference type="ARBA" id="ARBA00023125"/>
    </source>
</evidence>
<dbReference type="InterPro" id="IPR014710">
    <property type="entry name" value="RmlC-like_jellyroll"/>
</dbReference>
<organism evidence="6 7">
    <name type="scientific">Caldichromatium japonicum</name>
    <dbReference type="NCBI Taxonomy" id="2699430"/>
    <lineage>
        <taxon>Bacteria</taxon>
        <taxon>Pseudomonadati</taxon>
        <taxon>Pseudomonadota</taxon>
        <taxon>Gammaproteobacteria</taxon>
        <taxon>Chromatiales</taxon>
        <taxon>Chromatiaceae</taxon>
        <taxon>Caldichromatium</taxon>
    </lineage>
</organism>
<dbReference type="GO" id="GO:0005829">
    <property type="term" value="C:cytosol"/>
    <property type="evidence" value="ECO:0007669"/>
    <property type="project" value="TreeGrafter"/>
</dbReference>
<dbReference type="PANTHER" id="PTHR24567:SF68">
    <property type="entry name" value="DNA-BINDING TRANSCRIPTIONAL DUAL REGULATOR CRP"/>
    <property type="match status" value="1"/>
</dbReference>
<gene>
    <name evidence="6" type="ORF">GWK36_07165</name>
</gene>
<dbReference type="RefSeq" id="WP_166270564.1">
    <property type="nucleotide sequence ID" value="NZ_CP048029.1"/>
</dbReference>
<dbReference type="InterPro" id="IPR036390">
    <property type="entry name" value="WH_DNA-bd_sf"/>
</dbReference>
<protein>
    <submittedName>
        <fullName evidence="6">Crp/Fnr family transcriptional regulator</fullName>
    </submittedName>
</protein>
<reference evidence="7" key="1">
    <citation type="submission" date="2020-01" db="EMBL/GenBank/DDBJ databases">
        <title>Caldichromatium gen. nov., sp. nov., a thermophilic purple sulfur bacterium member of the family Chromatiaceae isolated from Nakabusa hot spring, Japan.</title>
        <authorList>
            <person name="Saini M.K."/>
            <person name="Hanada S."/>
            <person name="Tank M."/>
        </authorList>
    </citation>
    <scope>NUCLEOTIDE SEQUENCE [LARGE SCALE GENOMIC DNA]</scope>
    <source>
        <strain evidence="7">No.7</strain>
    </source>
</reference>
<keyword evidence="1" id="KW-0805">Transcription regulation</keyword>
<dbReference type="SMART" id="SM00419">
    <property type="entry name" value="HTH_CRP"/>
    <property type="match status" value="1"/>
</dbReference>
<dbReference type="PROSITE" id="PS51063">
    <property type="entry name" value="HTH_CRP_2"/>
    <property type="match status" value="1"/>
</dbReference>
<dbReference type="InterPro" id="IPR018490">
    <property type="entry name" value="cNMP-bd_dom_sf"/>
</dbReference>
<dbReference type="GO" id="GO:0003700">
    <property type="term" value="F:DNA-binding transcription factor activity"/>
    <property type="evidence" value="ECO:0007669"/>
    <property type="project" value="TreeGrafter"/>
</dbReference>
<dbReference type="Proteomes" id="UP000502699">
    <property type="component" value="Chromosome"/>
</dbReference>
<dbReference type="AlphaFoldDB" id="A0A6G7VCQ4"/>
<evidence type="ECO:0000259" key="5">
    <source>
        <dbReference type="PROSITE" id="PS51063"/>
    </source>
</evidence>
<dbReference type="CDD" id="cd00038">
    <property type="entry name" value="CAP_ED"/>
    <property type="match status" value="1"/>
</dbReference>
<dbReference type="Gene3D" id="2.60.120.10">
    <property type="entry name" value="Jelly Rolls"/>
    <property type="match status" value="1"/>
</dbReference>
<dbReference type="KEGG" id="cjap:GWK36_07165"/>
<evidence type="ECO:0000259" key="4">
    <source>
        <dbReference type="PROSITE" id="PS50042"/>
    </source>
</evidence>
<dbReference type="InterPro" id="IPR000595">
    <property type="entry name" value="cNMP-bd_dom"/>
</dbReference>
<sequence length="239" mass="26436">MLDELRRAPLLARLEPHQLERVARHARRIRLAAGQWLFQQGDPAECFYLLLAGQIRLFRLSTEGGEKVIELVGPGQTFAEALMCLNAPRYPVCAAALVDSELIAIESADFRAMLGESVETCFVLLGTLSQRLRALIGEIDALSLHTATSRLARYLALRLLPGTDTLELPVRKAVLASRLSIQPETFSRVIKSLVDQAIIRVDGHRVQVRDRRALFALAELADLLDPEASMLGLPVLHST</sequence>
<proteinExistence type="predicted"/>
<evidence type="ECO:0000313" key="7">
    <source>
        <dbReference type="Proteomes" id="UP000502699"/>
    </source>
</evidence>
<feature type="domain" description="HTH crp-type" evidence="5">
    <location>
        <begin position="145"/>
        <end position="212"/>
    </location>
</feature>
<evidence type="ECO:0000256" key="3">
    <source>
        <dbReference type="ARBA" id="ARBA00023163"/>
    </source>
</evidence>
<dbReference type="Pfam" id="PF13545">
    <property type="entry name" value="HTH_Crp_2"/>
    <property type="match status" value="1"/>
</dbReference>
<name>A0A6G7VCQ4_9GAMM</name>
<feature type="domain" description="Cyclic nucleotide-binding" evidence="4">
    <location>
        <begin position="10"/>
        <end position="119"/>
    </location>
</feature>
<evidence type="ECO:0000313" key="6">
    <source>
        <dbReference type="EMBL" id="QIK37801.1"/>
    </source>
</evidence>
<dbReference type="EMBL" id="CP048029">
    <property type="protein sequence ID" value="QIK37801.1"/>
    <property type="molecule type" value="Genomic_DNA"/>
</dbReference>
<dbReference type="PANTHER" id="PTHR24567">
    <property type="entry name" value="CRP FAMILY TRANSCRIPTIONAL REGULATORY PROTEIN"/>
    <property type="match status" value="1"/>
</dbReference>
<dbReference type="SMART" id="SM00100">
    <property type="entry name" value="cNMP"/>
    <property type="match status" value="1"/>
</dbReference>
<dbReference type="InterPro" id="IPR012318">
    <property type="entry name" value="HTH_CRP"/>
</dbReference>
<dbReference type="Pfam" id="PF00027">
    <property type="entry name" value="cNMP_binding"/>
    <property type="match status" value="1"/>
</dbReference>